<evidence type="ECO:0000313" key="3">
    <source>
        <dbReference type="EMBL" id="KAJ7640958.1"/>
    </source>
</evidence>
<feature type="compositionally biased region" description="Basic and acidic residues" evidence="1">
    <location>
        <begin position="396"/>
        <end position="429"/>
    </location>
</feature>
<feature type="compositionally biased region" description="Acidic residues" evidence="1">
    <location>
        <begin position="72"/>
        <end position="85"/>
    </location>
</feature>
<feature type="compositionally biased region" description="Low complexity" evidence="1">
    <location>
        <begin position="43"/>
        <end position="68"/>
    </location>
</feature>
<dbReference type="EMBL" id="JARKIF010000004">
    <property type="protein sequence ID" value="KAJ7640958.1"/>
    <property type="molecule type" value="Genomic_DNA"/>
</dbReference>
<feature type="compositionally biased region" description="Polar residues" evidence="1">
    <location>
        <begin position="28"/>
        <end position="37"/>
    </location>
</feature>
<comment type="caution">
    <text evidence="3">The sequence shown here is derived from an EMBL/GenBank/DDBJ whole genome shotgun (WGS) entry which is preliminary data.</text>
</comment>
<reference evidence="3" key="1">
    <citation type="submission" date="2023-03" db="EMBL/GenBank/DDBJ databases">
        <title>Massive genome expansion in bonnet fungi (Mycena s.s.) driven by repeated elements and novel gene families across ecological guilds.</title>
        <authorList>
            <consortium name="Lawrence Berkeley National Laboratory"/>
            <person name="Harder C.B."/>
            <person name="Miyauchi S."/>
            <person name="Viragh M."/>
            <person name="Kuo A."/>
            <person name="Thoen E."/>
            <person name="Andreopoulos B."/>
            <person name="Lu D."/>
            <person name="Skrede I."/>
            <person name="Drula E."/>
            <person name="Henrissat B."/>
            <person name="Morin E."/>
            <person name="Kohler A."/>
            <person name="Barry K."/>
            <person name="LaButti K."/>
            <person name="Morin E."/>
            <person name="Salamov A."/>
            <person name="Lipzen A."/>
            <person name="Mereny Z."/>
            <person name="Hegedus B."/>
            <person name="Baldrian P."/>
            <person name="Stursova M."/>
            <person name="Weitz H."/>
            <person name="Taylor A."/>
            <person name="Grigoriev I.V."/>
            <person name="Nagy L.G."/>
            <person name="Martin F."/>
            <person name="Kauserud H."/>
        </authorList>
    </citation>
    <scope>NUCLEOTIDE SEQUENCE</scope>
    <source>
        <strain evidence="3">9284</strain>
    </source>
</reference>
<protein>
    <recommendedName>
        <fullName evidence="2">Methyltransferase domain-containing protein</fullName>
    </recommendedName>
</protein>
<dbReference type="InterPro" id="IPR041698">
    <property type="entry name" value="Methyltransf_25"/>
</dbReference>
<proteinExistence type="predicted"/>
<dbReference type="SUPFAM" id="SSF53335">
    <property type="entry name" value="S-adenosyl-L-methionine-dependent methyltransferases"/>
    <property type="match status" value="1"/>
</dbReference>
<evidence type="ECO:0000256" key="1">
    <source>
        <dbReference type="SAM" id="MobiDB-lite"/>
    </source>
</evidence>
<feature type="region of interest" description="Disordered" evidence="1">
    <location>
        <begin position="28"/>
        <end position="92"/>
    </location>
</feature>
<dbReference type="Proteomes" id="UP001221142">
    <property type="component" value="Unassembled WGS sequence"/>
</dbReference>
<feature type="compositionally biased region" description="Polar residues" evidence="1">
    <location>
        <begin position="438"/>
        <end position="447"/>
    </location>
</feature>
<dbReference type="PANTHER" id="PTHR43591">
    <property type="entry name" value="METHYLTRANSFERASE"/>
    <property type="match status" value="1"/>
</dbReference>
<organism evidence="3 4">
    <name type="scientific">Roridomyces roridus</name>
    <dbReference type="NCBI Taxonomy" id="1738132"/>
    <lineage>
        <taxon>Eukaryota</taxon>
        <taxon>Fungi</taxon>
        <taxon>Dikarya</taxon>
        <taxon>Basidiomycota</taxon>
        <taxon>Agaricomycotina</taxon>
        <taxon>Agaricomycetes</taxon>
        <taxon>Agaricomycetidae</taxon>
        <taxon>Agaricales</taxon>
        <taxon>Marasmiineae</taxon>
        <taxon>Mycenaceae</taxon>
        <taxon>Roridomyces</taxon>
    </lineage>
</organism>
<feature type="domain" description="Methyltransferase" evidence="2">
    <location>
        <begin position="154"/>
        <end position="249"/>
    </location>
</feature>
<dbReference type="AlphaFoldDB" id="A0AAD7C6Y4"/>
<feature type="region of interest" description="Disordered" evidence="1">
    <location>
        <begin position="396"/>
        <end position="464"/>
    </location>
</feature>
<dbReference type="CDD" id="cd02440">
    <property type="entry name" value="AdoMet_MTases"/>
    <property type="match status" value="1"/>
</dbReference>
<dbReference type="InterPro" id="IPR029063">
    <property type="entry name" value="SAM-dependent_MTases_sf"/>
</dbReference>
<sequence>MHSIRAPSPDGRPSSRFGKLRKKVSLATLISGSSSPQPDELVLSSRSTSSSSSSGTAPPTLSLPDESQPPSPEEEEDSSEPDEDQSATRRRFVKKSAWRTRYKTKLHPYPDVPYPQAYDPVVLQSERATHHLLRRLAPDGSPVFYTSAQPPASVLDLGCGAGIWLLDAARTWRATQFIGFDLVDVAAPALTDGSIPNVRVVRGDFLLCPLPFPDSQFELVRMANLQLAIPQHQWESVLCEVRRVLVPGGRIELIYDDTFFPYGDVPAEELDDDIPSELTPGVSTHPLLSPSTPRPPPPTPDAPETPVFDDFNIAPMTKGPWSDKATASVDLERIYTRMLSSKLGVNPRAGEVALPLLERVFGKQRVEDCKTLHLKLAPVGCEEKKGVKLRGIKEVKEERRERKSKVAAEKERDKDKDKRDREKDKERALDTPIPQGLTEPQTRTTPTALKHAHTRGGSTSSALSVKSTASSGKWSATGVFPSRGSEGLVQHPGLLLWPATLIPLAPVELEMHTTKHMQTLLGCKAALGEYIGNFLDPETGERMVSDEEFEDALWEYECFRRRRFHWPDLPEGRLDAESEAESWDLDMPTPVSARSAFHAIPPRTPALPESSEGDPHPFGRYDLPHVRTFRVFSAVKEAL</sequence>
<accession>A0AAD7C6Y4</accession>
<feature type="region of interest" description="Disordered" evidence="1">
    <location>
        <begin position="1"/>
        <end position="20"/>
    </location>
</feature>
<feature type="compositionally biased region" description="Pro residues" evidence="1">
    <location>
        <begin position="292"/>
        <end position="303"/>
    </location>
</feature>
<feature type="region of interest" description="Disordered" evidence="1">
    <location>
        <begin position="270"/>
        <end position="308"/>
    </location>
</feature>
<evidence type="ECO:0000259" key="2">
    <source>
        <dbReference type="Pfam" id="PF13649"/>
    </source>
</evidence>
<gene>
    <name evidence="3" type="ORF">FB45DRAFT_738323</name>
</gene>
<evidence type="ECO:0000313" key="4">
    <source>
        <dbReference type="Proteomes" id="UP001221142"/>
    </source>
</evidence>
<dbReference type="Pfam" id="PF13649">
    <property type="entry name" value="Methyltransf_25"/>
    <property type="match status" value="1"/>
</dbReference>
<dbReference type="Gene3D" id="3.40.50.150">
    <property type="entry name" value="Vaccinia Virus protein VP39"/>
    <property type="match status" value="1"/>
</dbReference>
<name>A0AAD7C6Y4_9AGAR</name>
<keyword evidence="4" id="KW-1185">Reference proteome</keyword>